<dbReference type="SUPFAM" id="SSF52540">
    <property type="entry name" value="P-loop containing nucleoside triphosphate hydrolases"/>
    <property type="match status" value="1"/>
</dbReference>
<comment type="caution">
    <text evidence="1">The sequence shown here is derived from an EMBL/GenBank/DDBJ whole genome shotgun (WGS) entry which is preliminary data.</text>
</comment>
<dbReference type="RefSeq" id="WP_022117989.1">
    <property type="nucleotide sequence ID" value="NZ_JAJEQE010000013.1"/>
</dbReference>
<accession>A0ABS8EX46</accession>
<dbReference type="Proteomes" id="UP001299235">
    <property type="component" value="Unassembled WGS sequence"/>
</dbReference>
<dbReference type="InterPro" id="IPR027417">
    <property type="entry name" value="P-loop_NTPase"/>
</dbReference>
<dbReference type="EMBL" id="JAJEQE010000013">
    <property type="protein sequence ID" value="MCC2148729.1"/>
    <property type="molecule type" value="Genomic_DNA"/>
</dbReference>
<keyword evidence="2" id="KW-1185">Reference proteome</keyword>
<evidence type="ECO:0000313" key="1">
    <source>
        <dbReference type="EMBL" id="MCC2148729.1"/>
    </source>
</evidence>
<dbReference type="Pfam" id="PF13189">
    <property type="entry name" value="Cytidylate_kin2"/>
    <property type="match status" value="1"/>
</dbReference>
<dbReference type="Gene3D" id="3.40.50.300">
    <property type="entry name" value="P-loop containing nucleotide triphosphate hydrolases"/>
    <property type="match status" value="1"/>
</dbReference>
<organism evidence="1 2">
    <name type="scientific">Hominisplanchenecus faecis</name>
    <dbReference type="NCBI Taxonomy" id="2885351"/>
    <lineage>
        <taxon>Bacteria</taxon>
        <taxon>Bacillati</taxon>
        <taxon>Bacillota</taxon>
        <taxon>Clostridia</taxon>
        <taxon>Lachnospirales</taxon>
        <taxon>Lachnospiraceae</taxon>
        <taxon>Hominisplanchenecus</taxon>
    </lineage>
</organism>
<sequence>MEKQLIISVGREFGSGGHEVAQKLADDYGIALYDHDLLKEIAAKKNLKSEDLEAYDELKWNRFLYRTVRGLNSSPEQNVANLQFDFLKEKAKSGESFVVVGRCSETILREYESMVSIFIRGDKPQKAERIMKYYNMNEKDALGFMKEKDKRRKQYHNRYCPIAWGDSRNYDLVVNSSRVGVDGCVEQVKHYIDLVRKYHK</sequence>
<proteinExistence type="predicted"/>
<reference evidence="1 2" key="1">
    <citation type="submission" date="2021-10" db="EMBL/GenBank/DDBJ databases">
        <title>Anaerobic single-cell dispensing facilitates the cultivation of human gut bacteria.</title>
        <authorList>
            <person name="Afrizal A."/>
        </authorList>
    </citation>
    <scope>NUCLEOTIDE SEQUENCE [LARGE SCALE GENOMIC DNA]</scope>
    <source>
        <strain evidence="1 2">CLA-AA-H246</strain>
    </source>
</reference>
<evidence type="ECO:0000313" key="2">
    <source>
        <dbReference type="Proteomes" id="UP001299235"/>
    </source>
</evidence>
<gene>
    <name evidence="1" type="ORF">LKD42_05620</name>
</gene>
<name>A0ABS8EX46_9FIRM</name>
<protein>
    <submittedName>
        <fullName evidence="1">Cytidylate kinase-like family protein</fullName>
    </submittedName>
</protein>